<name>A0A8S5MDZ4_9CAUD</name>
<evidence type="ECO:0000313" key="1">
    <source>
        <dbReference type="EMBL" id="DAD80295.1"/>
    </source>
</evidence>
<protein>
    <submittedName>
        <fullName evidence="1">Uncharacterized protein</fullName>
    </submittedName>
</protein>
<proteinExistence type="predicted"/>
<sequence length="65" mass="7540">MLSVKVRKVVKGKLIEDVKQISRIEACMTKEEWREFDRRSRKMEQELAKAASAGLFLTAADLRDE</sequence>
<organism evidence="1">
    <name type="scientific">Caudovirales sp. ctTqA28</name>
    <dbReference type="NCBI Taxonomy" id="2826775"/>
    <lineage>
        <taxon>Viruses</taxon>
        <taxon>Duplodnaviria</taxon>
        <taxon>Heunggongvirae</taxon>
        <taxon>Uroviricota</taxon>
        <taxon>Caudoviricetes</taxon>
    </lineage>
</organism>
<accession>A0A8S5MDZ4</accession>
<dbReference type="EMBL" id="BK014882">
    <property type="protein sequence ID" value="DAD80295.1"/>
    <property type="molecule type" value="Genomic_DNA"/>
</dbReference>
<reference evidence="1" key="1">
    <citation type="journal article" date="2021" name="Proc. Natl. Acad. Sci. U.S.A.">
        <title>A Catalog of Tens of Thousands of Viruses from Human Metagenomes Reveals Hidden Associations with Chronic Diseases.</title>
        <authorList>
            <person name="Tisza M.J."/>
            <person name="Buck C.B."/>
        </authorList>
    </citation>
    <scope>NUCLEOTIDE SEQUENCE</scope>
    <source>
        <strain evidence="1">CtTqA28</strain>
    </source>
</reference>